<accession>H8KNT6</accession>
<dbReference type="InterPro" id="IPR018534">
    <property type="entry name" value="Tet_reg_excision_RteC"/>
</dbReference>
<reference evidence="1" key="1">
    <citation type="submission" date="2012-02" db="EMBL/GenBank/DDBJ databases">
        <title>The complete genome of Solitalea canadensis DSM 3403.</title>
        <authorList>
            <consortium name="US DOE Joint Genome Institute (JGI-PGF)"/>
            <person name="Lucas S."/>
            <person name="Copeland A."/>
            <person name="Lapidus A."/>
            <person name="Glavina del Rio T."/>
            <person name="Dalin E."/>
            <person name="Tice H."/>
            <person name="Bruce D."/>
            <person name="Goodwin L."/>
            <person name="Pitluck S."/>
            <person name="Peters L."/>
            <person name="Ovchinnikova G."/>
            <person name="Lu M."/>
            <person name="Kyrpides N."/>
            <person name="Mavromatis K."/>
            <person name="Ivanova N."/>
            <person name="Brettin T."/>
            <person name="Detter J.C."/>
            <person name="Han C."/>
            <person name="Larimer F."/>
            <person name="Land M."/>
            <person name="Hauser L."/>
            <person name="Markowitz V."/>
            <person name="Cheng J.-F."/>
            <person name="Hugenholtz P."/>
            <person name="Woyke T."/>
            <person name="Wu D."/>
            <person name="Spring S."/>
            <person name="Schroeder M."/>
            <person name="Kopitz M."/>
            <person name="Brambilla E."/>
            <person name="Klenk H.-P."/>
            <person name="Eisen J.A."/>
        </authorList>
    </citation>
    <scope>NUCLEOTIDE SEQUENCE</scope>
    <source>
        <strain evidence="1">DSM 3403</strain>
    </source>
</reference>
<dbReference type="EMBL" id="CP003349">
    <property type="protein sequence ID" value="AFD05347.1"/>
    <property type="molecule type" value="Genomic_DNA"/>
</dbReference>
<sequence>MLMNQFRTTLYARMNERLQQCSIESENMLQRSEQSFYIVEAALQELKTFLLDYAFKDPADEIEFFKEIKPLFLKELIYFIEVFHLEVSKPIGSKDAQKTYFLQELDRIKLFFDRNNLLYTYYRMNKSHMDEVFFLRKGSRIPLLPEYSLDMDSNFSTVYSFKLAKVQAFEQLKEFINHSLNSLDAVEQQPVKQKESLSTWTDSKAALIELAYALQSGGCVNFGKTDVKHIITNLERMFNIQLGNFYRVYQGMRIRKKNRTIFLDNLKERLEKRMDDADMNFY</sequence>
<dbReference type="AlphaFoldDB" id="H8KNT6"/>
<dbReference type="eggNOG" id="ENOG502ZAA7">
    <property type="taxonomic scope" value="Bacteria"/>
</dbReference>
<dbReference type="Pfam" id="PF09357">
    <property type="entry name" value="RteC"/>
    <property type="match status" value="1"/>
</dbReference>
<dbReference type="KEGG" id="scn:Solca_0201"/>
<dbReference type="HOGENOM" id="CLU_079317_0_0_10"/>
<dbReference type="Proteomes" id="UP000007590">
    <property type="component" value="Chromosome"/>
</dbReference>
<dbReference type="STRING" id="929556.Solca_0201"/>
<evidence type="ECO:0000313" key="2">
    <source>
        <dbReference type="Proteomes" id="UP000007590"/>
    </source>
</evidence>
<protein>
    <submittedName>
        <fullName evidence="1">RteC protein</fullName>
    </submittedName>
</protein>
<name>H8KNT6_SOLCM</name>
<gene>
    <name evidence="1" type="ordered locus">Solca_0201</name>
</gene>
<evidence type="ECO:0000313" key="1">
    <source>
        <dbReference type="EMBL" id="AFD05347.1"/>
    </source>
</evidence>
<keyword evidence="2" id="KW-1185">Reference proteome</keyword>
<organism evidence="1 2">
    <name type="scientific">Solitalea canadensis (strain ATCC 29591 / DSM 3403 / JCM 21819 / LMG 8368 / NBRC 15130 / NCIMB 12057 / USAM 9D)</name>
    <name type="common">Flexibacter canadensis</name>
    <dbReference type="NCBI Taxonomy" id="929556"/>
    <lineage>
        <taxon>Bacteria</taxon>
        <taxon>Pseudomonadati</taxon>
        <taxon>Bacteroidota</taxon>
        <taxon>Sphingobacteriia</taxon>
        <taxon>Sphingobacteriales</taxon>
        <taxon>Sphingobacteriaceae</taxon>
        <taxon>Solitalea</taxon>
    </lineage>
</organism>
<proteinExistence type="predicted"/>